<feature type="chain" id="PRO_5040338479" evidence="1">
    <location>
        <begin position="19"/>
        <end position="199"/>
    </location>
</feature>
<keyword evidence="1" id="KW-0732">Signal</keyword>
<evidence type="ECO:0000313" key="2">
    <source>
        <dbReference type="EMBL" id="KAF2258876.1"/>
    </source>
</evidence>
<organism evidence="2 3">
    <name type="scientific">Lojkania enalia</name>
    <dbReference type="NCBI Taxonomy" id="147567"/>
    <lineage>
        <taxon>Eukaryota</taxon>
        <taxon>Fungi</taxon>
        <taxon>Dikarya</taxon>
        <taxon>Ascomycota</taxon>
        <taxon>Pezizomycotina</taxon>
        <taxon>Dothideomycetes</taxon>
        <taxon>Pleosporomycetidae</taxon>
        <taxon>Pleosporales</taxon>
        <taxon>Pleosporales incertae sedis</taxon>
        <taxon>Lojkania</taxon>
    </lineage>
</organism>
<dbReference type="EMBL" id="ML986733">
    <property type="protein sequence ID" value="KAF2258876.1"/>
    <property type="molecule type" value="Genomic_DNA"/>
</dbReference>
<name>A0A9P4JYS8_9PLEO</name>
<dbReference type="Proteomes" id="UP000800093">
    <property type="component" value="Unassembled WGS sequence"/>
</dbReference>
<evidence type="ECO:0000313" key="3">
    <source>
        <dbReference type="Proteomes" id="UP000800093"/>
    </source>
</evidence>
<reference evidence="3" key="1">
    <citation type="journal article" date="2020" name="Stud. Mycol.">
        <title>101 Dothideomycetes genomes: A test case for predicting lifestyles and emergence of pathogens.</title>
        <authorList>
            <person name="Haridas S."/>
            <person name="Albert R."/>
            <person name="Binder M."/>
            <person name="Bloem J."/>
            <person name="LaButti K."/>
            <person name="Salamov A."/>
            <person name="Andreopoulos B."/>
            <person name="Baker S."/>
            <person name="Barry K."/>
            <person name="Bills G."/>
            <person name="Bluhm B."/>
            <person name="Cannon C."/>
            <person name="Castanera R."/>
            <person name="Culley D."/>
            <person name="Daum C."/>
            <person name="Ezra D."/>
            <person name="Gonzalez J."/>
            <person name="Henrissat B."/>
            <person name="Kuo A."/>
            <person name="Liang C."/>
            <person name="Lipzen A."/>
            <person name="Lutzoni F."/>
            <person name="Magnuson J."/>
            <person name="Mondo S."/>
            <person name="Nolan M."/>
            <person name="Ohm R."/>
            <person name="Pangilinan J."/>
            <person name="Park H.-J."/>
            <person name="Ramirez L."/>
            <person name="Alfaro M."/>
            <person name="Sun H."/>
            <person name="Tritt A."/>
            <person name="Yoshinaga Y."/>
            <person name="Zwiers L.-H."/>
            <person name="Turgeon B."/>
            <person name="Goodwin S."/>
            <person name="Spatafora J."/>
            <person name="Crous P."/>
            <person name="Grigoriev I."/>
        </authorList>
    </citation>
    <scope>NUCLEOTIDE SEQUENCE [LARGE SCALE GENOMIC DNA]</scope>
    <source>
        <strain evidence="3">CBS 304.66</strain>
    </source>
</reference>
<feature type="signal peptide" evidence="1">
    <location>
        <begin position="1"/>
        <end position="18"/>
    </location>
</feature>
<dbReference type="OrthoDB" id="3793748at2759"/>
<keyword evidence="3" id="KW-1185">Reference proteome</keyword>
<proteinExistence type="predicted"/>
<evidence type="ECO:0000256" key="1">
    <source>
        <dbReference type="SAM" id="SignalP"/>
    </source>
</evidence>
<dbReference type="AlphaFoldDB" id="A0A9P4JYS8"/>
<gene>
    <name evidence="2" type="ORF">CC78DRAFT_537483</name>
</gene>
<sequence>MKIASATSLVLLASGVAAILPPGVTEINTGALDPKRPLQRRQIVDPDNPFVNPEDPQCLYYCYTVTPVDPGMAPIDEVHALADYLETMPGNCAISRPPGSTEPAFTRLLSTGNSEVNIFFNEKVTTAYYAEYPCNEFAVFVRAMVDVCGPQNDNERVYAQTDVPNCRHIEGTLQWQGEKPGTYPGIRIEIARFGAHDGA</sequence>
<accession>A0A9P4JYS8</accession>
<comment type="caution">
    <text evidence="2">The sequence shown here is derived from an EMBL/GenBank/DDBJ whole genome shotgun (WGS) entry which is preliminary data.</text>
</comment>
<protein>
    <submittedName>
        <fullName evidence="2">Uncharacterized protein</fullName>
    </submittedName>
</protein>